<evidence type="ECO:0000313" key="3">
    <source>
        <dbReference type="Proteomes" id="UP000008142"/>
    </source>
</evidence>
<feature type="region of interest" description="Disordered" evidence="1">
    <location>
        <begin position="62"/>
        <end position="109"/>
    </location>
</feature>
<evidence type="ECO:0000256" key="1">
    <source>
        <dbReference type="SAM" id="MobiDB-lite"/>
    </source>
</evidence>
<evidence type="ECO:0000313" key="2">
    <source>
        <dbReference type="EMBL" id="EGC49653.1"/>
    </source>
</evidence>
<proteinExistence type="predicted"/>
<feature type="region of interest" description="Disordered" evidence="1">
    <location>
        <begin position="1"/>
        <end position="45"/>
    </location>
</feature>
<feature type="compositionally biased region" description="Basic and acidic residues" evidence="1">
    <location>
        <begin position="26"/>
        <end position="35"/>
    </location>
</feature>
<dbReference type="EMBL" id="DS990643">
    <property type="protein sequence ID" value="EGC49653.1"/>
    <property type="molecule type" value="Genomic_DNA"/>
</dbReference>
<name>F0UUS6_AJEC8</name>
<organism evidence="3">
    <name type="scientific">Ajellomyces capsulatus (strain H88)</name>
    <name type="common">Darling's disease fungus</name>
    <name type="synonym">Histoplasma capsulatum</name>
    <dbReference type="NCBI Taxonomy" id="544711"/>
    <lineage>
        <taxon>Eukaryota</taxon>
        <taxon>Fungi</taxon>
        <taxon>Dikarya</taxon>
        <taxon>Ascomycota</taxon>
        <taxon>Pezizomycotina</taxon>
        <taxon>Eurotiomycetes</taxon>
        <taxon>Eurotiomycetidae</taxon>
        <taxon>Onygenales</taxon>
        <taxon>Ajellomycetaceae</taxon>
        <taxon>Histoplasma</taxon>
    </lineage>
</organism>
<dbReference type="HOGENOM" id="CLU_2183165_0_0_1"/>
<reference evidence="3" key="1">
    <citation type="submission" date="2008-07" db="EMBL/GenBank/DDBJ databases">
        <title>Annotation of Ajellomyces capsulatus strain H88.</title>
        <authorList>
            <person name="Champion M."/>
            <person name="Cuomo C."/>
            <person name="Ma L.-J."/>
            <person name="Henn M.R."/>
            <person name="Sil A."/>
            <person name="Goldman B."/>
            <person name="Young S.K."/>
            <person name="Kodira C.D."/>
            <person name="Zeng Q."/>
            <person name="Koehrsen M."/>
            <person name="Alvarado L."/>
            <person name="Berlin A."/>
            <person name="Borenstein D."/>
            <person name="Chen Z."/>
            <person name="Engels R."/>
            <person name="Freedman E."/>
            <person name="Gellesch M."/>
            <person name="Goldberg J."/>
            <person name="Griggs A."/>
            <person name="Gujja S."/>
            <person name="Heiman D."/>
            <person name="Hepburn T."/>
            <person name="Howarth C."/>
            <person name="Jen D."/>
            <person name="Larson L."/>
            <person name="Lewis B."/>
            <person name="Mehta T."/>
            <person name="Park D."/>
            <person name="Pearson M."/>
            <person name="Roberts A."/>
            <person name="Saif S."/>
            <person name="Shea T."/>
            <person name="Shenoy N."/>
            <person name="Sisk P."/>
            <person name="Stolte C."/>
            <person name="Sykes S."/>
            <person name="Walk T."/>
            <person name="White J."/>
            <person name="Yandava C."/>
            <person name="Klein B."/>
            <person name="McEwen J.G."/>
            <person name="Puccia R."/>
            <person name="Goldman G.H."/>
            <person name="Felipe M.S."/>
            <person name="Nino-Vega G."/>
            <person name="San-Blas G."/>
            <person name="Taylor J."/>
            <person name="Mendoza L."/>
            <person name="Galagan J."/>
            <person name="Nusbaum C."/>
            <person name="Birren B."/>
        </authorList>
    </citation>
    <scope>NUCLEOTIDE SEQUENCE [LARGE SCALE GENOMIC DNA]</scope>
    <source>
        <strain evidence="3">H88</strain>
    </source>
</reference>
<dbReference type="Proteomes" id="UP000008142">
    <property type="component" value="Unassembled WGS sequence"/>
</dbReference>
<protein>
    <submittedName>
        <fullName evidence="2">Predicted protein</fullName>
    </submittedName>
</protein>
<gene>
    <name evidence="2" type="ORF">HCEG_08868</name>
</gene>
<accession>F0UUS6</accession>
<feature type="compositionally biased region" description="Basic and acidic residues" evidence="1">
    <location>
        <begin position="65"/>
        <end position="82"/>
    </location>
</feature>
<sequence length="109" mass="12122">MRLELERQSGDIQRRRREKGAGGNEGMRERQREGRGQVNGRPVSGQRWNLTWLELAQGPEPGTIWRREGIDAEFAQKKDRPRPTARQPRNTAAKAAGLTTSGSGRGGSS</sequence>
<dbReference type="AlphaFoldDB" id="F0UUS6"/>
<feature type="compositionally biased region" description="Basic and acidic residues" evidence="1">
    <location>
        <begin position="1"/>
        <end position="13"/>
    </location>
</feature>